<protein>
    <submittedName>
        <fullName evidence="2">Uncharacterized protein</fullName>
    </submittedName>
</protein>
<accession>A0A0L0UN79</accession>
<feature type="non-terminal residue" evidence="2">
    <location>
        <position position="158"/>
    </location>
</feature>
<gene>
    <name evidence="2" type="ORF">PSTG_18084</name>
</gene>
<reference evidence="3" key="1">
    <citation type="submission" date="2014-03" db="EMBL/GenBank/DDBJ databases">
        <title>The Genome Sequence of Puccinia striiformis f. sp. tritici PST-78.</title>
        <authorList>
            <consortium name="The Broad Institute Genome Sequencing Platform"/>
            <person name="Cuomo C."/>
            <person name="Hulbert S."/>
            <person name="Chen X."/>
            <person name="Walker B."/>
            <person name="Young S.K."/>
            <person name="Zeng Q."/>
            <person name="Gargeya S."/>
            <person name="Fitzgerald M."/>
            <person name="Haas B."/>
            <person name="Abouelleil A."/>
            <person name="Alvarado L."/>
            <person name="Arachchi H.M."/>
            <person name="Berlin A.M."/>
            <person name="Chapman S.B."/>
            <person name="Goldberg J."/>
            <person name="Griggs A."/>
            <person name="Gujja S."/>
            <person name="Hansen M."/>
            <person name="Howarth C."/>
            <person name="Imamovic A."/>
            <person name="Larimer J."/>
            <person name="McCowan C."/>
            <person name="Montmayeur A."/>
            <person name="Murphy C."/>
            <person name="Neiman D."/>
            <person name="Pearson M."/>
            <person name="Priest M."/>
            <person name="Roberts A."/>
            <person name="Saif S."/>
            <person name="Shea T."/>
            <person name="Sisk P."/>
            <person name="Sykes S."/>
            <person name="Wortman J."/>
            <person name="Nusbaum C."/>
            <person name="Birren B."/>
        </authorList>
    </citation>
    <scope>NUCLEOTIDE SEQUENCE [LARGE SCALE GENOMIC DNA]</scope>
    <source>
        <strain evidence="3">race PST-78</strain>
    </source>
</reference>
<dbReference type="Proteomes" id="UP000054564">
    <property type="component" value="Unassembled WGS sequence"/>
</dbReference>
<sequence>MARQLTQWSVATAAGGNRGWRHLHSRRFRRMGRRHCVQNVKTRCWTTRTRTRRAGGTRGCEASRARNAQRVGRATEKLINGVVSRHRRSSDTRCRHYARRDMRRTRAAQSANTWATTARGPTAKLGRAADNKSSRGVGADGQNSKREENNKTYIHDEF</sequence>
<feature type="compositionally biased region" description="Basic and acidic residues" evidence="1">
    <location>
        <begin position="143"/>
        <end position="158"/>
    </location>
</feature>
<organism evidence="2 3">
    <name type="scientific">Puccinia striiformis f. sp. tritici PST-78</name>
    <dbReference type="NCBI Taxonomy" id="1165861"/>
    <lineage>
        <taxon>Eukaryota</taxon>
        <taxon>Fungi</taxon>
        <taxon>Dikarya</taxon>
        <taxon>Basidiomycota</taxon>
        <taxon>Pucciniomycotina</taxon>
        <taxon>Pucciniomycetes</taxon>
        <taxon>Pucciniales</taxon>
        <taxon>Pucciniaceae</taxon>
        <taxon>Puccinia</taxon>
    </lineage>
</organism>
<evidence type="ECO:0000256" key="1">
    <source>
        <dbReference type="SAM" id="MobiDB-lite"/>
    </source>
</evidence>
<dbReference type="EMBL" id="AJIL01001658">
    <property type="protein sequence ID" value="KNE88512.1"/>
    <property type="molecule type" value="Genomic_DNA"/>
</dbReference>
<dbReference type="AlphaFoldDB" id="A0A0L0UN79"/>
<comment type="caution">
    <text evidence="2">The sequence shown here is derived from an EMBL/GenBank/DDBJ whole genome shotgun (WGS) entry which is preliminary data.</text>
</comment>
<feature type="region of interest" description="Disordered" evidence="1">
    <location>
        <begin position="109"/>
        <end position="158"/>
    </location>
</feature>
<evidence type="ECO:0000313" key="2">
    <source>
        <dbReference type="EMBL" id="KNE88512.1"/>
    </source>
</evidence>
<evidence type="ECO:0000313" key="3">
    <source>
        <dbReference type="Proteomes" id="UP000054564"/>
    </source>
</evidence>
<proteinExistence type="predicted"/>
<keyword evidence="3" id="KW-1185">Reference proteome</keyword>
<name>A0A0L0UN79_9BASI</name>